<sequence length="207" mass="23723">MKNNESTVLFKQSPGLVEDLHEHSIKKQYSKGSIIVKESSYANSVLFVNRGLLKVSCSREGEKDVLLYYIKAGELSVLSFLGGIQGEKSLVNIESEKDSEIFFLPINQAAYFMRKYPLWWDYVLKMFMVRYEDLLNAVTSLSLKRIDERLLDLLESKARLSQSNTVKITHQQLADELVTAREVVSRLLKQLAQEEVLKMGRSKITLL</sequence>
<keyword evidence="2" id="KW-0238">DNA-binding</keyword>
<dbReference type="Gene3D" id="1.10.10.10">
    <property type="entry name" value="Winged helix-like DNA-binding domain superfamily/Winged helix DNA-binding domain"/>
    <property type="match status" value="1"/>
</dbReference>
<evidence type="ECO:0000256" key="1">
    <source>
        <dbReference type="ARBA" id="ARBA00023015"/>
    </source>
</evidence>
<dbReference type="SUPFAM" id="SSF51206">
    <property type="entry name" value="cAMP-binding domain-like"/>
    <property type="match status" value="1"/>
</dbReference>
<dbReference type="InterPro" id="IPR036388">
    <property type="entry name" value="WH-like_DNA-bd_sf"/>
</dbReference>
<dbReference type="InterPro" id="IPR012318">
    <property type="entry name" value="HTH_CRP"/>
</dbReference>
<dbReference type="SUPFAM" id="SSF46785">
    <property type="entry name" value="Winged helix' DNA-binding domain"/>
    <property type="match status" value="1"/>
</dbReference>
<feature type="domain" description="HTH crp-type" evidence="4">
    <location>
        <begin position="144"/>
        <end position="207"/>
    </location>
</feature>
<dbReference type="AlphaFoldDB" id="A0AAU8UYJ9"/>
<evidence type="ECO:0000313" key="6">
    <source>
        <dbReference type="Proteomes" id="UP000190848"/>
    </source>
</evidence>
<accession>A0AAU8UYJ9</accession>
<name>A0AAU8UYJ9_9FLAO</name>
<dbReference type="GO" id="GO:0003677">
    <property type="term" value="F:DNA binding"/>
    <property type="evidence" value="ECO:0007669"/>
    <property type="project" value="UniProtKB-KW"/>
</dbReference>
<dbReference type="InterPro" id="IPR014710">
    <property type="entry name" value="RmlC-like_jellyroll"/>
</dbReference>
<dbReference type="Gene3D" id="2.60.120.10">
    <property type="entry name" value="Jelly Rolls"/>
    <property type="match status" value="1"/>
</dbReference>
<protein>
    <submittedName>
        <fullName evidence="5">Crp/Fnr family transcriptional regulator</fullName>
    </submittedName>
</protein>
<dbReference type="EMBL" id="CP016374">
    <property type="protein sequence ID" value="AQX02257.1"/>
    <property type="molecule type" value="Genomic_DNA"/>
</dbReference>
<evidence type="ECO:0000256" key="3">
    <source>
        <dbReference type="ARBA" id="ARBA00023163"/>
    </source>
</evidence>
<dbReference type="Pfam" id="PF00027">
    <property type="entry name" value="cNMP_binding"/>
    <property type="match status" value="1"/>
</dbReference>
<evidence type="ECO:0000313" key="5">
    <source>
        <dbReference type="EMBL" id="AQX02257.1"/>
    </source>
</evidence>
<dbReference type="PROSITE" id="PS51063">
    <property type="entry name" value="HTH_CRP_2"/>
    <property type="match status" value="1"/>
</dbReference>
<dbReference type="InterPro" id="IPR018490">
    <property type="entry name" value="cNMP-bd_dom_sf"/>
</dbReference>
<gene>
    <name evidence="5" type="ORF">BBD32_12710</name>
</gene>
<organism evidence="5 6">
    <name type="scientific">Elizabethkingia anophelis</name>
    <dbReference type="NCBI Taxonomy" id="1117645"/>
    <lineage>
        <taxon>Bacteria</taxon>
        <taxon>Pseudomonadati</taxon>
        <taxon>Bacteroidota</taxon>
        <taxon>Flavobacteriia</taxon>
        <taxon>Flavobacteriales</taxon>
        <taxon>Weeksellaceae</taxon>
        <taxon>Elizabethkingia</taxon>
    </lineage>
</organism>
<proteinExistence type="predicted"/>
<dbReference type="GO" id="GO:0006355">
    <property type="term" value="P:regulation of DNA-templated transcription"/>
    <property type="evidence" value="ECO:0007669"/>
    <property type="project" value="InterPro"/>
</dbReference>
<dbReference type="InterPro" id="IPR036390">
    <property type="entry name" value="WH_DNA-bd_sf"/>
</dbReference>
<dbReference type="RefSeq" id="WP_078396320.1">
    <property type="nucleotide sequence ID" value="NZ_CP016374.1"/>
</dbReference>
<keyword evidence="1" id="KW-0805">Transcription regulation</keyword>
<keyword evidence="3" id="KW-0804">Transcription</keyword>
<dbReference type="Pfam" id="PF13545">
    <property type="entry name" value="HTH_Crp_2"/>
    <property type="match status" value="1"/>
</dbReference>
<evidence type="ECO:0000259" key="4">
    <source>
        <dbReference type="PROSITE" id="PS51063"/>
    </source>
</evidence>
<dbReference type="Proteomes" id="UP000190848">
    <property type="component" value="Chromosome"/>
</dbReference>
<reference evidence="5 6" key="1">
    <citation type="submission" date="2016-07" db="EMBL/GenBank/DDBJ databases">
        <title>Revisiting the taxonomy of the Elizabethkingia Genus using Whole-Genome Sequencing, Optical Mapping, and MALDI-TOF, along with proposal of three novel Elizabethkingia species: Elizabethkingia bruuniana sp. nov., Elizabethkingia ursingii sp. nov., and Elizabethkingia occulta sp. nov.</title>
        <authorList>
            <person name="Nicholson A.C."/>
        </authorList>
    </citation>
    <scope>NUCLEOTIDE SEQUENCE [LARGE SCALE GENOMIC DNA]</scope>
    <source>
        <strain evidence="5 6">F3201</strain>
    </source>
</reference>
<evidence type="ECO:0000256" key="2">
    <source>
        <dbReference type="ARBA" id="ARBA00023125"/>
    </source>
</evidence>
<dbReference type="InterPro" id="IPR000595">
    <property type="entry name" value="cNMP-bd_dom"/>
</dbReference>